<proteinExistence type="predicted"/>
<organism evidence="1 2">
    <name type="scientific">Nezara viridula</name>
    <name type="common">Southern green stink bug</name>
    <name type="synonym">Cimex viridulus</name>
    <dbReference type="NCBI Taxonomy" id="85310"/>
    <lineage>
        <taxon>Eukaryota</taxon>
        <taxon>Metazoa</taxon>
        <taxon>Ecdysozoa</taxon>
        <taxon>Arthropoda</taxon>
        <taxon>Hexapoda</taxon>
        <taxon>Insecta</taxon>
        <taxon>Pterygota</taxon>
        <taxon>Neoptera</taxon>
        <taxon>Paraneoptera</taxon>
        <taxon>Hemiptera</taxon>
        <taxon>Heteroptera</taxon>
        <taxon>Panheteroptera</taxon>
        <taxon>Pentatomomorpha</taxon>
        <taxon>Pentatomoidea</taxon>
        <taxon>Pentatomidae</taxon>
        <taxon>Pentatominae</taxon>
        <taxon>Nezara</taxon>
    </lineage>
</organism>
<sequence length="123" mass="13440">MGEPIRRGRSPIKERPLGGVITCDLEYSKRLLHGGVVEFGFGAPSARLPYRLVYFGDLCLQNSLTRLWTVCCDLSVLGEASSNEAGPSPFVSLFFLDDPEPRTLCPPQSLSSLAKVDIILAEI</sequence>
<accession>A0A9P0HTN3</accession>
<protein>
    <submittedName>
        <fullName evidence="1">Uncharacterized protein</fullName>
    </submittedName>
</protein>
<evidence type="ECO:0000313" key="2">
    <source>
        <dbReference type="Proteomes" id="UP001152798"/>
    </source>
</evidence>
<evidence type="ECO:0000313" key="1">
    <source>
        <dbReference type="EMBL" id="CAH1408077.1"/>
    </source>
</evidence>
<dbReference type="EMBL" id="OV725083">
    <property type="protein sequence ID" value="CAH1408077.1"/>
    <property type="molecule type" value="Genomic_DNA"/>
</dbReference>
<gene>
    <name evidence="1" type="ORF">NEZAVI_LOCUS15672</name>
</gene>
<keyword evidence="2" id="KW-1185">Reference proteome</keyword>
<name>A0A9P0HTN3_NEZVI</name>
<reference evidence="1" key="1">
    <citation type="submission" date="2022-01" db="EMBL/GenBank/DDBJ databases">
        <authorList>
            <person name="King R."/>
        </authorList>
    </citation>
    <scope>NUCLEOTIDE SEQUENCE</scope>
</reference>
<dbReference type="AlphaFoldDB" id="A0A9P0HTN3"/>
<dbReference type="Proteomes" id="UP001152798">
    <property type="component" value="Chromosome 7"/>
</dbReference>